<evidence type="ECO:0000256" key="1">
    <source>
        <dbReference type="ARBA" id="ARBA00004496"/>
    </source>
</evidence>
<evidence type="ECO:0000256" key="2">
    <source>
        <dbReference type="ARBA" id="ARBA00005775"/>
    </source>
</evidence>
<dbReference type="Proteomes" id="UP000238274">
    <property type="component" value="Unassembled WGS sequence"/>
</dbReference>
<dbReference type="PANTHER" id="PTHR23253:SF9">
    <property type="entry name" value="EUKARYOTIC TRANSLATION INITIATION FACTOR 4 GAMMA 2"/>
    <property type="match status" value="1"/>
</dbReference>
<dbReference type="Pfam" id="PF12776">
    <property type="entry name" value="Myb_DNA-bind_3"/>
    <property type="match status" value="2"/>
</dbReference>
<evidence type="ECO:0000256" key="8">
    <source>
        <dbReference type="SAM" id="MobiDB-lite"/>
    </source>
</evidence>
<keyword evidence="4" id="KW-0396">Initiation factor</keyword>
<dbReference type="OrthoDB" id="2507574at2759"/>
<keyword evidence="11" id="KW-1185">Reference proteome</keyword>
<feature type="region of interest" description="Disordered" evidence="8">
    <location>
        <begin position="952"/>
        <end position="978"/>
    </location>
</feature>
<dbReference type="GO" id="GO:0003743">
    <property type="term" value="F:translation initiation factor activity"/>
    <property type="evidence" value="ECO:0007669"/>
    <property type="project" value="UniProtKB-KW"/>
</dbReference>
<evidence type="ECO:0000313" key="10">
    <source>
        <dbReference type="EMBL" id="POV96793.1"/>
    </source>
</evidence>
<dbReference type="GO" id="GO:0010494">
    <property type="term" value="C:cytoplasmic stress granule"/>
    <property type="evidence" value="ECO:0007669"/>
    <property type="project" value="UniProtKB-ARBA"/>
</dbReference>
<dbReference type="InterPro" id="IPR003890">
    <property type="entry name" value="MIF4G-like_typ-3"/>
</dbReference>
<sequence>MAIHRVLSEDKFHGLKPTADGSWAAARLKRVDEGCPEMVDRKLRGLLNKLTAQNFESISDQIVQWVNKSEKDEDGKIVRQLVSLIIEQLTGPGLWPELYAKLCGRLKTRISPEISDRKVVDDRGHQVRGAALFRKYLVDRCQNDYEEGWSKRDDPRTQATEDGVYGTAHEAANKKTHTVAKAGCQDAFTEETDVLSDEFYAIQKAKRQYLALTRFIGELFKLDMLTEQTMHAMIKPCLTNLVHCAEEDLETLCCLMMTVGKILDHDKGISHMNVYFARMETICTSPHLSSRIRFMVKDVIEARANKWAKREVGAIAKCEEKSPASTPDAISKGPLCPPKPDGNKANLTHLTNKQKQALLQCILEQQRAGFRKKGWNLQEEGWTNVAENMNNKFNMEYRFRCYKARAHILRLTYVNIQFLRAREGFEWDDLEHKLVADEAAWECIFEETEPDKRSHYQRLRRGRVEWYNLADQVFGEASTTEQLVQLPENLEAKRKTKVLSAWGDDQSPQEETISLGLNDQPKDEEIDSLEWGSQSRNVEILPSEWSDHKINTPPFTSASGWECQSPQVKNDSIEERVGSVAETDLEPAPRQHINPTAAPQEANVTQLTKKQKMALLQYVLQQRLKLQASELSIYGWAQVVETMNEKFGTEFNLKSLQGGLSKLHQNYLDIEFLRNVEGFEWNQLKRRLIADSATWERIIEKYPHKSEDYGAIRLRRIDWYDLAVQIYGQTSATDQNVRPPAKLKAKGKEIVGSGWGNVGWDDVQPQEEEVISSSSNDQPKDEQIGQDSFAAALEQHIGPVCQLLEQTNSMISTVLFQADLPIPKPCSSRGIVWTASINEASYVCTPPFNLWNASSDNRLGKMNHFMCFDYIFLLPTSSLVLVAALPPEENAVATRVERPWLDLNCPATEDLSSDDDSPIQPMTGPEGFQSAITLSNTPSKTRIAIDLEKTAPSVHHWSPTSSSKRQRYDPTSKSPEMKLTLRDTLSPFHPKRPGDRSAGRFFKGASPSSSILHWKKIAKTQGLGECKLGASDMIGKSFHLYDWSFVRGDPGKQRSEKVMEDVTLQERDPKEFFKFLNSCKKPEDQESFFWIPREETRHIFKAFNRQRKTEFPFPNPRLMPTHSRHAKLFETVLSLSESEINLDQYKFESEEIIQQMKKSIESNHCDPTHPRVKFSVNKIMSRVDQVTRVSQFFIIIYLSLFKEHEEEKLTLELIEASVNFIRRLWFDIYKGGDDFFENHPWAKDAKRIIHYNPNTITNVQQGLQGSRLYTISCNFFQYWVHEYENNILAVKPKHQSLSTLQEIINTIIFFSNHGRILNDLVKN</sequence>
<evidence type="ECO:0000256" key="7">
    <source>
        <dbReference type="ARBA" id="ARBA00022917"/>
    </source>
</evidence>
<reference evidence="11" key="3">
    <citation type="journal article" date="2018" name="Mol. Plant Microbe Interact.">
        <title>Genome sequence resources for the wheat stripe rust pathogen (Puccinia striiformis f. sp. tritici) and the barley stripe rust pathogen (Puccinia striiformis f. sp. hordei).</title>
        <authorList>
            <person name="Xia C."/>
            <person name="Wang M."/>
            <person name="Yin C."/>
            <person name="Cornejo O.E."/>
            <person name="Hulbert S.H."/>
            <person name="Chen X."/>
        </authorList>
    </citation>
    <scope>NUCLEOTIDE SEQUENCE [LARGE SCALE GENOMIC DNA]</scope>
    <source>
        <strain evidence="11">93TX-2</strain>
    </source>
</reference>
<keyword evidence="3" id="KW-0963">Cytoplasm</keyword>
<comment type="subcellular location">
    <subcellularLocation>
        <location evidence="1">Cytoplasm</location>
    </subcellularLocation>
</comment>
<organism evidence="10 11">
    <name type="scientific">Puccinia striiformis</name>
    <dbReference type="NCBI Taxonomy" id="27350"/>
    <lineage>
        <taxon>Eukaryota</taxon>
        <taxon>Fungi</taxon>
        <taxon>Dikarya</taxon>
        <taxon>Basidiomycota</taxon>
        <taxon>Pucciniomycotina</taxon>
        <taxon>Pucciniomycetes</taxon>
        <taxon>Pucciniales</taxon>
        <taxon>Pucciniaceae</taxon>
        <taxon>Puccinia</taxon>
    </lineage>
</organism>
<evidence type="ECO:0000256" key="6">
    <source>
        <dbReference type="ARBA" id="ARBA00022884"/>
    </source>
</evidence>
<dbReference type="FunFam" id="1.25.40.180:FF:000020">
    <property type="entry name" value="Eukaryotic translation initiation factor subunit"/>
    <property type="match status" value="1"/>
</dbReference>
<evidence type="ECO:0000256" key="4">
    <source>
        <dbReference type="ARBA" id="ARBA00022540"/>
    </source>
</evidence>
<comment type="caution">
    <text evidence="10">The sequence shown here is derived from an EMBL/GenBank/DDBJ whole genome shotgun (WGS) entry which is preliminary data.</text>
</comment>
<keyword evidence="5" id="KW-0597">Phosphoprotein</keyword>
<evidence type="ECO:0000256" key="3">
    <source>
        <dbReference type="ARBA" id="ARBA00022490"/>
    </source>
</evidence>
<feature type="compositionally biased region" description="Basic and acidic residues" evidence="8">
    <location>
        <begin position="966"/>
        <end position="978"/>
    </location>
</feature>
<feature type="domain" description="MIF4G" evidence="9">
    <location>
        <begin position="40"/>
        <end position="306"/>
    </location>
</feature>
<dbReference type="EMBL" id="PKSM01000357">
    <property type="protein sequence ID" value="POV96793.1"/>
    <property type="molecule type" value="Genomic_DNA"/>
</dbReference>
<keyword evidence="7" id="KW-0648">Protein biosynthesis</keyword>
<evidence type="ECO:0000313" key="11">
    <source>
        <dbReference type="Proteomes" id="UP000238274"/>
    </source>
</evidence>
<accession>A0A2S4UHJ5</accession>
<dbReference type="SMART" id="SM00543">
    <property type="entry name" value="MIF4G"/>
    <property type="match status" value="1"/>
</dbReference>
<gene>
    <name evidence="10" type="ORF">PSHT_14959</name>
</gene>
<name>A0A2S4UHJ5_9BASI</name>
<dbReference type="VEuPathDB" id="FungiDB:PSTT_11693"/>
<evidence type="ECO:0000259" key="9">
    <source>
        <dbReference type="SMART" id="SM00543"/>
    </source>
</evidence>
<reference evidence="11" key="2">
    <citation type="journal article" date="2018" name="BMC Genomics">
        <title>Genomic insights into host adaptation between the wheat stripe rust pathogen (Puccinia striiformis f. sp. tritici) and the barley stripe rust pathogen (Puccinia striiformis f. sp. hordei).</title>
        <authorList>
            <person name="Xia C."/>
            <person name="Wang M."/>
            <person name="Yin C."/>
            <person name="Cornejo O.E."/>
            <person name="Hulbert S.H."/>
            <person name="Chen X."/>
        </authorList>
    </citation>
    <scope>NUCLEOTIDE SEQUENCE [LARGE SCALE GENOMIC DNA]</scope>
    <source>
        <strain evidence="11">93TX-2</strain>
    </source>
</reference>
<proteinExistence type="inferred from homology"/>
<dbReference type="GO" id="GO:0003729">
    <property type="term" value="F:mRNA binding"/>
    <property type="evidence" value="ECO:0007669"/>
    <property type="project" value="TreeGrafter"/>
</dbReference>
<dbReference type="Gene3D" id="1.25.40.180">
    <property type="match status" value="1"/>
</dbReference>
<dbReference type="PANTHER" id="PTHR23253">
    <property type="entry name" value="EUKARYOTIC TRANSLATION INITIATION FACTOR 4 GAMMA"/>
    <property type="match status" value="1"/>
</dbReference>
<dbReference type="Pfam" id="PF02854">
    <property type="entry name" value="MIF4G"/>
    <property type="match status" value="1"/>
</dbReference>
<dbReference type="InterPro" id="IPR016024">
    <property type="entry name" value="ARM-type_fold"/>
</dbReference>
<protein>
    <recommendedName>
        <fullName evidence="9">MIF4G domain-containing protein</fullName>
    </recommendedName>
</protein>
<dbReference type="SUPFAM" id="SSF48371">
    <property type="entry name" value="ARM repeat"/>
    <property type="match status" value="1"/>
</dbReference>
<dbReference type="VEuPathDB" id="FungiDB:PSHT_14959"/>
<evidence type="ECO:0000256" key="5">
    <source>
        <dbReference type="ARBA" id="ARBA00022553"/>
    </source>
</evidence>
<keyword evidence="6" id="KW-0694">RNA-binding</keyword>
<dbReference type="InterPro" id="IPR024752">
    <property type="entry name" value="Myb/SANT-like_dom"/>
</dbReference>
<reference evidence="10 11" key="1">
    <citation type="submission" date="2017-12" db="EMBL/GenBank/DDBJ databases">
        <title>Gene loss provides genomic basis for host adaptation in cereal stripe rust fungi.</title>
        <authorList>
            <person name="Xia C."/>
        </authorList>
    </citation>
    <scope>NUCLEOTIDE SEQUENCE [LARGE SCALE GENOMIC DNA]</scope>
    <source>
        <strain evidence="10 11">93TX-2</strain>
    </source>
</reference>
<comment type="similarity">
    <text evidence="2">Belongs to the eukaryotic initiation factor 4G family.</text>
</comment>
<dbReference type="GO" id="GO:0016281">
    <property type="term" value="C:eukaryotic translation initiation factor 4F complex"/>
    <property type="evidence" value="ECO:0007669"/>
    <property type="project" value="TreeGrafter"/>
</dbReference>